<feature type="transmembrane region" description="Helical" evidence="6">
    <location>
        <begin position="253"/>
        <end position="270"/>
    </location>
</feature>
<dbReference type="Pfam" id="PF00892">
    <property type="entry name" value="EamA"/>
    <property type="match status" value="2"/>
</dbReference>
<dbReference type="InterPro" id="IPR000620">
    <property type="entry name" value="EamA_dom"/>
</dbReference>
<proteinExistence type="predicted"/>
<dbReference type="Proteomes" id="UP000178347">
    <property type="component" value="Unassembled WGS sequence"/>
</dbReference>
<organism evidence="8 9">
    <name type="scientific">Candidatus Magasanikbacteria bacterium RIFCSPLOWO2_12_FULL_43_12</name>
    <dbReference type="NCBI Taxonomy" id="1798692"/>
    <lineage>
        <taxon>Bacteria</taxon>
        <taxon>Candidatus Magasanikiibacteriota</taxon>
    </lineage>
</organism>
<keyword evidence="2" id="KW-1003">Cell membrane</keyword>
<evidence type="ECO:0000256" key="6">
    <source>
        <dbReference type="SAM" id="Phobius"/>
    </source>
</evidence>
<reference evidence="8 9" key="1">
    <citation type="journal article" date="2016" name="Nat. Commun.">
        <title>Thousands of microbial genomes shed light on interconnected biogeochemical processes in an aquifer system.</title>
        <authorList>
            <person name="Anantharaman K."/>
            <person name="Brown C.T."/>
            <person name="Hug L.A."/>
            <person name="Sharon I."/>
            <person name="Castelle C.J."/>
            <person name="Probst A.J."/>
            <person name="Thomas B.C."/>
            <person name="Singh A."/>
            <person name="Wilkins M.J."/>
            <person name="Karaoz U."/>
            <person name="Brodie E.L."/>
            <person name="Williams K.H."/>
            <person name="Hubbard S.S."/>
            <person name="Banfield J.F."/>
        </authorList>
    </citation>
    <scope>NUCLEOTIDE SEQUENCE [LARGE SCALE GENOMIC DNA]</scope>
</reference>
<gene>
    <name evidence="8" type="ORF">A3G00_00755</name>
</gene>
<feature type="transmembrane region" description="Helical" evidence="6">
    <location>
        <begin position="187"/>
        <end position="209"/>
    </location>
</feature>
<feature type="domain" description="EamA" evidence="7">
    <location>
        <begin position="7"/>
        <end position="140"/>
    </location>
</feature>
<evidence type="ECO:0000256" key="3">
    <source>
        <dbReference type="ARBA" id="ARBA00022692"/>
    </source>
</evidence>
<evidence type="ECO:0000313" key="8">
    <source>
        <dbReference type="EMBL" id="OGH74445.1"/>
    </source>
</evidence>
<feature type="transmembrane region" description="Helical" evidence="6">
    <location>
        <begin position="157"/>
        <end position="175"/>
    </location>
</feature>
<dbReference type="GO" id="GO:0005886">
    <property type="term" value="C:plasma membrane"/>
    <property type="evidence" value="ECO:0007669"/>
    <property type="project" value="UniProtKB-SubCell"/>
</dbReference>
<dbReference type="PANTHER" id="PTHR32322:SF18">
    <property type="entry name" value="S-ADENOSYLMETHIONINE_S-ADENOSYLHOMOCYSTEINE TRANSPORTER"/>
    <property type="match status" value="1"/>
</dbReference>
<feature type="transmembrane region" description="Helical" evidence="6">
    <location>
        <begin position="90"/>
        <end position="114"/>
    </location>
</feature>
<evidence type="ECO:0000313" key="9">
    <source>
        <dbReference type="Proteomes" id="UP000178347"/>
    </source>
</evidence>
<evidence type="ECO:0000256" key="5">
    <source>
        <dbReference type="ARBA" id="ARBA00023136"/>
    </source>
</evidence>
<evidence type="ECO:0000256" key="1">
    <source>
        <dbReference type="ARBA" id="ARBA00004651"/>
    </source>
</evidence>
<dbReference type="PANTHER" id="PTHR32322">
    <property type="entry name" value="INNER MEMBRANE TRANSPORTER"/>
    <property type="match status" value="1"/>
</dbReference>
<dbReference type="InterPro" id="IPR037185">
    <property type="entry name" value="EmrE-like"/>
</dbReference>
<sequence>MHTLFPLFIIIASILWGIDGVVLRPALYSLPVATVVFIEHSLAFLFMFPFLIYEWKKLKEIKPSSYGYFFLVALFGGALGTLAITKGLFYVNFASLSAVILLQKLQPIFAIFLAWLILKERLPKKFFAYALLALLGAYAVAFPTLLPNLNTGDKTSIAAMFGLLAAICWGASTVFSKRALRETNFRIGTYLRFGITSLIMLVIMLTTGGQTAIPQVSQTQWFYFLIIIFSSGGIAMLLYYFGLKRTKASVSTICELGLPLSAVILEYFIFGKLMNATQFLGAAVLLFAIVMVARMREAITENT</sequence>
<feature type="transmembrane region" description="Helical" evidence="6">
    <location>
        <begin position="126"/>
        <end position="145"/>
    </location>
</feature>
<keyword evidence="3 6" id="KW-0812">Transmembrane</keyword>
<dbReference type="InterPro" id="IPR050638">
    <property type="entry name" value="AA-Vitamin_Transporters"/>
</dbReference>
<feature type="domain" description="EamA" evidence="7">
    <location>
        <begin position="157"/>
        <end position="293"/>
    </location>
</feature>
<keyword evidence="4 6" id="KW-1133">Transmembrane helix</keyword>
<accession>A0A1F6MRZ3</accession>
<comment type="caution">
    <text evidence="8">The sequence shown here is derived from an EMBL/GenBank/DDBJ whole genome shotgun (WGS) entry which is preliminary data.</text>
</comment>
<comment type="subcellular location">
    <subcellularLocation>
        <location evidence="1">Cell membrane</location>
        <topology evidence="1">Multi-pass membrane protein</topology>
    </subcellularLocation>
</comment>
<evidence type="ECO:0000256" key="4">
    <source>
        <dbReference type="ARBA" id="ARBA00022989"/>
    </source>
</evidence>
<evidence type="ECO:0000256" key="2">
    <source>
        <dbReference type="ARBA" id="ARBA00022475"/>
    </source>
</evidence>
<dbReference type="STRING" id="1798692.A3G00_00755"/>
<dbReference type="SUPFAM" id="SSF103481">
    <property type="entry name" value="Multidrug resistance efflux transporter EmrE"/>
    <property type="match status" value="2"/>
</dbReference>
<dbReference type="AlphaFoldDB" id="A0A1F6MRZ3"/>
<feature type="transmembrane region" description="Helical" evidence="6">
    <location>
        <begin position="221"/>
        <end position="241"/>
    </location>
</feature>
<feature type="transmembrane region" description="Helical" evidence="6">
    <location>
        <begin position="65"/>
        <end position="84"/>
    </location>
</feature>
<protein>
    <recommendedName>
        <fullName evidence="7">EamA domain-containing protein</fullName>
    </recommendedName>
</protein>
<evidence type="ECO:0000259" key="7">
    <source>
        <dbReference type="Pfam" id="PF00892"/>
    </source>
</evidence>
<feature type="transmembrane region" description="Helical" evidence="6">
    <location>
        <begin position="276"/>
        <end position="293"/>
    </location>
</feature>
<dbReference type="EMBL" id="MFQN01000015">
    <property type="protein sequence ID" value="OGH74445.1"/>
    <property type="molecule type" value="Genomic_DNA"/>
</dbReference>
<name>A0A1F6MRZ3_9BACT</name>
<keyword evidence="5 6" id="KW-0472">Membrane</keyword>
<feature type="transmembrane region" description="Helical" evidence="6">
    <location>
        <begin position="30"/>
        <end position="53"/>
    </location>
</feature>